<dbReference type="Proteomes" id="UP000321577">
    <property type="component" value="Unassembled WGS sequence"/>
</dbReference>
<organism evidence="1 2">
    <name type="scientific">Brevifollis gellanilyticus</name>
    <dbReference type="NCBI Taxonomy" id="748831"/>
    <lineage>
        <taxon>Bacteria</taxon>
        <taxon>Pseudomonadati</taxon>
        <taxon>Verrucomicrobiota</taxon>
        <taxon>Verrucomicrobiia</taxon>
        <taxon>Verrucomicrobiales</taxon>
        <taxon>Verrucomicrobiaceae</taxon>
    </lineage>
</organism>
<reference evidence="1 2" key="1">
    <citation type="submission" date="2019-07" db="EMBL/GenBank/DDBJ databases">
        <title>Whole genome shotgun sequence of Brevifollis gellanilyticus NBRC 108608.</title>
        <authorList>
            <person name="Hosoyama A."/>
            <person name="Uohara A."/>
            <person name="Ohji S."/>
            <person name="Ichikawa N."/>
        </authorList>
    </citation>
    <scope>NUCLEOTIDE SEQUENCE [LARGE SCALE GENOMIC DNA]</scope>
    <source>
        <strain evidence="1 2">NBRC 108608</strain>
    </source>
</reference>
<evidence type="ECO:0008006" key="3">
    <source>
        <dbReference type="Google" id="ProtNLM"/>
    </source>
</evidence>
<accession>A0A512MI07</accession>
<comment type="caution">
    <text evidence="1">The sequence shown here is derived from an EMBL/GenBank/DDBJ whole genome shotgun (WGS) entry which is preliminary data.</text>
</comment>
<name>A0A512MI07_9BACT</name>
<sequence length="150" mass="16547">MPETPDSPETPESAWITAERGKVIAYLAQQGCQHGGVGQWPALHLDQCFAIWAVQSLKAEGRTGWWAISGDLPTDYMSASSTADHPRAAMRHFSTQWLEIAAAMAAGKPREGDGAYMMGTPDEWPRLEPMLRSRAELLHDLAEDPTLWAE</sequence>
<dbReference type="InterPro" id="IPR032251">
    <property type="entry name" value="DUF4826"/>
</dbReference>
<keyword evidence="2" id="KW-1185">Reference proteome</keyword>
<dbReference type="RefSeq" id="WP_170267135.1">
    <property type="nucleotide sequence ID" value="NZ_BKAG01000093.1"/>
</dbReference>
<evidence type="ECO:0000313" key="1">
    <source>
        <dbReference type="EMBL" id="GEP46375.1"/>
    </source>
</evidence>
<dbReference type="AlphaFoldDB" id="A0A512MI07"/>
<gene>
    <name evidence="1" type="ORF">BGE01nite_56660</name>
</gene>
<dbReference type="Pfam" id="PF16108">
    <property type="entry name" value="DUF4826"/>
    <property type="match status" value="1"/>
</dbReference>
<dbReference type="EMBL" id="BKAG01000093">
    <property type="protein sequence ID" value="GEP46375.1"/>
    <property type="molecule type" value="Genomic_DNA"/>
</dbReference>
<evidence type="ECO:0000313" key="2">
    <source>
        <dbReference type="Proteomes" id="UP000321577"/>
    </source>
</evidence>
<proteinExistence type="predicted"/>
<protein>
    <recommendedName>
        <fullName evidence="3">DUF4826 domain-containing protein</fullName>
    </recommendedName>
</protein>